<protein>
    <submittedName>
        <fullName evidence="2">Uncharacterized protein</fullName>
    </submittedName>
</protein>
<evidence type="ECO:0000256" key="1">
    <source>
        <dbReference type="SAM" id="MobiDB-lite"/>
    </source>
</evidence>
<accession>A0A1J1C9X1</accession>
<feature type="compositionally biased region" description="Basic and acidic residues" evidence="1">
    <location>
        <begin position="1"/>
        <end position="36"/>
    </location>
</feature>
<dbReference type="EMBL" id="CP018099">
    <property type="protein sequence ID" value="APF19485.1"/>
    <property type="molecule type" value="Genomic_DNA"/>
</dbReference>
<dbReference type="AlphaFoldDB" id="A0A1J1C9X1"/>
<proteinExistence type="predicted"/>
<evidence type="ECO:0000313" key="3">
    <source>
        <dbReference type="Proteomes" id="UP000183868"/>
    </source>
</evidence>
<reference evidence="2 3" key="1">
    <citation type="submission" date="2016-11" db="EMBL/GenBank/DDBJ databases">
        <title>Genomic analysis of Caldithrix abyssi and proposal of a novel bacterial phylum Caldithrichaeota.</title>
        <authorList>
            <person name="Kublanov I."/>
            <person name="Sigalova O."/>
            <person name="Gavrilov S."/>
            <person name="Lebedinsky A."/>
            <person name="Ivanova N."/>
            <person name="Daum C."/>
            <person name="Reddy T."/>
            <person name="Klenk H.P."/>
            <person name="Goker M."/>
            <person name="Reva O."/>
            <person name="Miroshnichenko M."/>
            <person name="Kyprides N."/>
            <person name="Woyke T."/>
            <person name="Gelfand M."/>
        </authorList>
    </citation>
    <scope>NUCLEOTIDE SEQUENCE [LARGE SCALE GENOMIC DNA]</scope>
    <source>
        <strain evidence="2 3">LF13</strain>
    </source>
</reference>
<evidence type="ECO:0000313" key="2">
    <source>
        <dbReference type="EMBL" id="APF19485.1"/>
    </source>
</evidence>
<dbReference type="KEGG" id="caby:Cabys_2737"/>
<feature type="region of interest" description="Disordered" evidence="1">
    <location>
        <begin position="1"/>
        <end position="45"/>
    </location>
</feature>
<name>A0A1J1C9X1_CALAY</name>
<dbReference type="Proteomes" id="UP000183868">
    <property type="component" value="Chromosome"/>
</dbReference>
<organism evidence="2 3">
    <name type="scientific">Caldithrix abyssi DSM 13497</name>
    <dbReference type="NCBI Taxonomy" id="880073"/>
    <lineage>
        <taxon>Bacteria</taxon>
        <taxon>Pseudomonadati</taxon>
        <taxon>Calditrichota</taxon>
        <taxon>Calditrichia</taxon>
        <taxon>Calditrichales</taxon>
        <taxon>Calditrichaceae</taxon>
        <taxon>Caldithrix</taxon>
    </lineage>
</organism>
<sequence>MRGKDCHGVIPAERSESRNPLQSEKDSRLRGNDMEGWKGFPLARE</sequence>
<gene>
    <name evidence="2" type="ORF">Cabys_2737</name>
</gene>